<protein>
    <submittedName>
        <fullName evidence="2">Uncharacterized protein</fullName>
    </submittedName>
</protein>
<accession>A0A397IEG3</accession>
<dbReference type="AlphaFoldDB" id="A0A397IEG3"/>
<name>A0A397IEG3_9GLOM</name>
<gene>
    <name evidence="2" type="ORF">Glove_257g4</name>
</gene>
<feature type="compositionally biased region" description="Polar residues" evidence="1">
    <location>
        <begin position="60"/>
        <end position="75"/>
    </location>
</feature>
<organism evidence="2 3">
    <name type="scientific">Diversispora epigaea</name>
    <dbReference type="NCBI Taxonomy" id="1348612"/>
    <lineage>
        <taxon>Eukaryota</taxon>
        <taxon>Fungi</taxon>
        <taxon>Fungi incertae sedis</taxon>
        <taxon>Mucoromycota</taxon>
        <taxon>Glomeromycotina</taxon>
        <taxon>Glomeromycetes</taxon>
        <taxon>Diversisporales</taxon>
        <taxon>Diversisporaceae</taxon>
        <taxon>Diversispora</taxon>
    </lineage>
</organism>
<proteinExistence type="predicted"/>
<feature type="region of interest" description="Disordered" evidence="1">
    <location>
        <begin position="308"/>
        <end position="327"/>
    </location>
</feature>
<evidence type="ECO:0000256" key="1">
    <source>
        <dbReference type="SAM" id="MobiDB-lite"/>
    </source>
</evidence>
<dbReference type="STRING" id="1348612.A0A397IEG3"/>
<feature type="region of interest" description="Disordered" evidence="1">
    <location>
        <begin position="1"/>
        <end position="80"/>
    </location>
</feature>
<feature type="compositionally biased region" description="Polar residues" evidence="1">
    <location>
        <begin position="92"/>
        <end position="101"/>
    </location>
</feature>
<feature type="compositionally biased region" description="Polar residues" evidence="1">
    <location>
        <begin position="277"/>
        <end position="292"/>
    </location>
</feature>
<dbReference type="Proteomes" id="UP000266861">
    <property type="component" value="Unassembled WGS sequence"/>
</dbReference>
<dbReference type="EMBL" id="PQFF01000235">
    <property type="protein sequence ID" value="RHZ71463.1"/>
    <property type="molecule type" value="Genomic_DNA"/>
</dbReference>
<evidence type="ECO:0000313" key="3">
    <source>
        <dbReference type="Proteomes" id="UP000266861"/>
    </source>
</evidence>
<comment type="caution">
    <text evidence="2">The sequence shown here is derived from an EMBL/GenBank/DDBJ whole genome shotgun (WGS) entry which is preliminary data.</text>
</comment>
<keyword evidence="3" id="KW-1185">Reference proteome</keyword>
<sequence length="592" mass="68233">MSENNKVHTRSNKNKNPSPIYENEEQSYPTPSSKKNKSHNYEDEVEQFRPALSANKKNKNFTTLQSPINSRSHSFSSKEAEADLEINHDNFSENYDYNNQNQHDKPNELNENNEYERNEYVEYDNDNQDNDNQIIPNLLVLEKISVFELAYFVALRPHILNLANKIFEGNNMSSISYTSVSTSSASVSTSPVISPIRTRSNKNKNPSPIYEDEEQSNMNKNNKVHTRSNKNKNPSPIYENEEQSYPTPSSKKNKSHNYEDEVEQFRPALSANKKNKNFTTLQSPINSRSHSFSSKEAEADLEINHDNFSENYDYNNQNQHDKPNELNENNEYERNEYVEYDNDNQDNDNQIIPNLLVLEKISVFELAYFVALRPHILNLANKIFEGNNMSSISYTSVSTSSASVSTSPVISPSELSLLREQSKLLFLRTRICPKGLKEEIIRRIRPGIDMHSSVARSIIEKFSSMINSDRDKLNTFALTSAKEIIEGERWREVSNVNVNTIEKLVTKDSIKLVFNSHLKYVRLPQNNEEGMKKLLELYQAVVKIHIINKLKDGQKSSASLEVKNLDYITKNLKFNSVSGKNYAYEFDLDHFV</sequence>
<feature type="region of interest" description="Disordered" evidence="1">
    <location>
        <begin position="183"/>
        <end position="297"/>
    </location>
</feature>
<feature type="compositionally biased region" description="Polar residues" evidence="1">
    <location>
        <begin position="309"/>
        <end position="318"/>
    </location>
</feature>
<feature type="region of interest" description="Disordered" evidence="1">
    <location>
        <begin position="91"/>
        <end position="110"/>
    </location>
</feature>
<feature type="compositionally biased region" description="Low complexity" evidence="1">
    <location>
        <begin position="183"/>
        <end position="196"/>
    </location>
</feature>
<evidence type="ECO:0000313" key="2">
    <source>
        <dbReference type="EMBL" id="RHZ71463.1"/>
    </source>
</evidence>
<reference evidence="2 3" key="1">
    <citation type="submission" date="2018-08" db="EMBL/GenBank/DDBJ databases">
        <title>Genome and evolution of the arbuscular mycorrhizal fungus Diversispora epigaea (formerly Glomus versiforme) and its bacterial endosymbionts.</title>
        <authorList>
            <person name="Sun X."/>
            <person name="Fei Z."/>
            <person name="Harrison M."/>
        </authorList>
    </citation>
    <scope>NUCLEOTIDE SEQUENCE [LARGE SCALE GENOMIC DNA]</scope>
    <source>
        <strain evidence="2 3">IT104</strain>
    </source>
</reference>